<keyword evidence="5" id="KW-0029">Amino-acid transport</keyword>
<evidence type="ECO:0000256" key="7">
    <source>
        <dbReference type="ARBA" id="ARBA00023136"/>
    </source>
</evidence>
<evidence type="ECO:0000256" key="2">
    <source>
        <dbReference type="ARBA" id="ARBA00022448"/>
    </source>
</evidence>
<dbReference type="InterPro" id="IPR001851">
    <property type="entry name" value="ABC_transp_permease"/>
</dbReference>
<reference evidence="11" key="1">
    <citation type="journal article" date="2019" name="Int. J. Syst. Evol. Microbiol.">
        <title>The Global Catalogue of Microorganisms (GCM) 10K type strain sequencing project: providing services to taxonomists for standard genome sequencing and annotation.</title>
        <authorList>
            <consortium name="The Broad Institute Genomics Platform"/>
            <consortium name="The Broad Institute Genome Sequencing Center for Infectious Disease"/>
            <person name="Wu L."/>
            <person name="Ma J."/>
        </authorList>
    </citation>
    <scope>NUCLEOTIDE SEQUENCE [LARGE SCALE GENOMIC DNA]</scope>
    <source>
        <strain evidence="11">JCM 18127</strain>
    </source>
</reference>
<evidence type="ECO:0000256" key="4">
    <source>
        <dbReference type="ARBA" id="ARBA00022692"/>
    </source>
</evidence>
<comment type="caution">
    <text evidence="10">The sequence shown here is derived from an EMBL/GenBank/DDBJ whole genome shotgun (WGS) entry which is preliminary data.</text>
</comment>
<evidence type="ECO:0000256" key="6">
    <source>
        <dbReference type="ARBA" id="ARBA00022989"/>
    </source>
</evidence>
<organism evidence="10 11">
    <name type="scientific">Nocardioides nanhaiensis</name>
    <dbReference type="NCBI Taxonomy" id="1476871"/>
    <lineage>
        <taxon>Bacteria</taxon>
        <taxon>Bacillati</taxon>
        <taxon>Actinomycetota</taxon>
        <taxon>Actinomycetes</taxon>
        <taxon>Propionibacteriales</taxon>
        <taxon>Nocardioidaceae</taxon>
        <taxon>Nocardioides</taxon>
    </lineage>
</organism>
<feature type="transmembrane region" description="Helical" evidence="9">
    <location>
        <begin position="98"/>
        <end position="124"/>
    </location>
</feature>
<evidence type="ECO:0000256" key="8">
    <source>
        <dbReference type="ARBA" id="ARBA00037998"/>
    </source>
</evidence>
<dbReference type="EMBL" id="BAABIM010000002">
    <property type="protein sequence ID" value="GAA4685394.1"/>
    <property type="molecule type" value="Genomic_DNA"/>
</dbReference>
<dbReference type="RefSeq" id="WP_345266003.1">
    <property type="nucleotide sequence ID" value="NZ_BAABIM010000002.1"/>
</dbReference>
<dbReference type="Proteomes" id="UP001500621">
    <property type="component" value="Unassembled WGS sequence"/>
</dbReference>
<evidence type="ECO:0000313" key="11">
    <source>
        <dbReference type="Proteomes" id="UP001500621"/>
    </source>
</evidence>
<evidence type="ECO:0000313" key="10">
    <source>
        <dbReference type="EMBL" id="GAA4685394.1"/>
    </source>
</evidence>
<accession>A0ABP8WA45</accession>
<keyword evidence="7 9" id="KW-0472">Membrane</keyword>
<dbReference type="CDD" id="cd06582">
    <property type="entry name" value="TM_PBP1_LivH_like"/>
    <property type="match status" value="1"/>
</dbReference>
<evidence type="ECO:0000256" key="1">
    <source>
        <dbReference type="ARBA" id="ARBA00004651"/>
    </source>
</evidence>
<feature type="transmembrane region" description="Helical" evidence="9">
    <location>
        <begin position="274"/>
        <end position="295"/>
    </location>
</feature>
<proteinExistence type="inferred from homology"/>
<protein>
    <submittedName>
        <fullName evidence="10">Branched-chain amino acid ABC transporter permease</fullName>
    </submittedName>
</protein>
<comment type="subcellular location">
    <subcellularLocation>
        <location evidence="1">Cell membrane</location>
        <topology evidence="1">Multi-pass membrane protein</topology>
    </subcellularLocation>
</comment>
<evidence type="ECO:0000256" key="9">
    <source>
        <dbReference type="SAM" id="Phobius"/>
    </source>
</evidence>
<sequence>MTDLLEALLRGLGTGSVYALLALAFVIIYKATRVISFAQPAMMLTGAVATSYIAPAIGFVLFTGLSFFISVALAALATAALALVVERLAIRPMVGKEVFVVAIITIGIDIAIRVVANGFIGLGARPIGFPWGLDRVELLGLQVQIRHLVMMGTVAVVVALLFLFFQKTRYGLAMRAAAFDQEAAMTQGVSVGGVFAMSWAMAGALAAIAGSLLATGAGVDRQLWLVALAALPAIILGGLDSLEGAVVGGLAVGVVEALVGTYQREYAPWLGDNVALVSPYVLMLLVLLAKPYGIFGTPEVRRV</sequence>
<feature type="transmembrane region" description="Helical" evidence="9">
    <location>
        <begin position="12"/>
        <end position="29"/>
    </location>
</feature>
<keyword evidence="2" id="KW-0813">Transport</keyword>
<dbReference type="Pfam" id="PF02653">
    <property type="entry name" value="BPD_transp_2"/>
    <property type="match status" value="1"/>
</dbReference>
<evidence type="ECO:0000256" key="3">
    <source>
        <dbReference type="ARBA" id="ARBA00022475"/>
    </source>
</evidence>
<keyword evidence="11" id="KW-1185">Reference proteome</keyword>
<dbReference type="PANTHER" id="PTHR11795">
    <property type="entry name" value="BRANCHED-CHAIN AMINO ACID TRANSPORT SYSTEM PERMEASE PROTEIN LIVH"/>
    <property type="match status" value="1"/>
</dbReference>
<keyword evidence="4 9" id="KW-0812">Transmembrane</keyword>
<feature type="transmembrane region" description="Helical" evidence="9">
    <location>
        <begin position="144"/>
        <end position="165"/>
    </location>
</feature>
<dbReference type="PANTHER" id="PTHR11795:SF451">
    <property type="entry name" value="ABC TRANSPORTER PERMEASE PROTEIN"/>
    <property type="match status" value="1"/>
</dbReference>
<gene>
    <name evidence="10" type="ORF">GCM10023226_23690</name>
</gene>
<feature type="transmembrane region" description="Helical" evidence="9">
    <location>
        <begin position="194"/>
        <end position="216"/>
    </location>
</feature>
<evidence type="ECO:0000256" key="5">
    <source>
        <dbReference type="ARBA" id="ARBA00022970"/>
    </source>
</evidence>
<comment type="similarity">
    <text evidence="8">Belongs to the binding-protein-dependent transport system permease family. LivHM subfamily.</text>
</comment>
<name>A0ABP8WA45_9ACTN</name>
<feature type="transmembrane region" description="Helical" evidence="9">
    <location>
        <begin position="244"/>
        <end position="262"/>
    </location>
</feature>
<feature type="transmembrane region" description="Helical" evidence="9">
    <location>
        <begin position="67"/>
        <end position="86"/>
    </location>
</feature>
<keyword evidence="3" id="KW-1003">Cell membrane</keyword>
<dbReference type="InterPro" id="IPR052157">
    <property type="entry name" value="BCAA_transport_permease"/>
</dbReference>
<feature type="transmembrane region" description="Helical" evidence="9">
    <location>
        <begin position="222"/>
        <end position="239"/>
    </location>
</feature>
<keyword evidence="6 9" id="KW-1133">Transmembrane helix</keyword>